<organism evidence="7 8">
    <name type="scientific">Phyllobacterium pellucidum</name>
    <dbReference type="NCBI Taxonomy" id="2740464"/>
    <lineage>
        <taxon>Bacteria</taxon>
        <taxon>Pseudomonadati</taxon>
        <taxon>Pseudomonadota</taxon>
        <taxon>Alphaproteobacteria</taxon>
        <taxon>Hyphomicrobiales</taxon>
        <taxon>Phyllobacteriaceae</taxon>
        <taxon>Phyllobacterium</taxon>
    </lineage>
</organism>
<evidence type="ECO:0000256" key="3">
    <source>
        <dbReference type="ARBA" id="ARBA00018569"/>
    </source>
</evidence>
<protein>
    <recommendedName>
        <fullName evidence="3">UDP-glucose 4-epimerase</fullName>
    </recommendedName>
    <alternativeName>
        <fullName evidence="5">Galactowaldenase</fullName>
    </alternativeName>
    <alternativeName>
        <fullName evidence="4">UDP-galactose 4-epimerase</fullName>
    </alternativeName>
</protein>
<dbReference type="Gene3D" id="3.40.50.720">
    <property type="entry name" value="NAD(P)-binding Rossmann-like Domain"/>
    <property type="match status" value="1"/>
</dbReference>
<dbReference type="PANTHER" id="PTHR43725:SF53">
    <property type="entry name" value="UDP-ARABINOSE 4-EPIMERASE 1"/>
    <property type="match status" value="1"/>
</dbReference>
<evidence type="ECO:0000256" key="1">
    <source>
        <dbReference type="ARBA" id="ARBA00004947"/>
    </source>
</evidence>
<evidence type="ECO:0000256" key="4">
    <source>
        <dbReference type="ARBA" id="ARBA00031367"/>
    </source>
</evidence>
<evidence type="ECO:0000259" key="6">
    <source>
        <dbReference type="Pfam" id="PF01370"/>
    </source>
</evidence>
<accession>A0A849VPD5</accession>
<dbReference type="EMBL" id="JABUMX010000001">
    <property type="protein sequence ID" value="NTS30619.1"/>
    <property type="molecule type" value="Genomic_DNA"/>
</dbReference>
<name>A0A849VPD5_9HYPH</name>
<evidence type="ECO:0000256" key="2">
    <source>
        <dbReference type="ARBA" id="ARBA00007637"/>
    </source>
</evidence>
<dbReference type="InterPro" id="IPR001509">
    <property type="entry name" value="Epimerase_deHydtase"/>
</dbReference>
<feature type="domain" description="NAD-dependent epimerase/dehydratase" evidence="6">
    <location>
        <begin position="5"/>
        <end position="237"/>
    </location>
</feature>
<dbReference type="InterPro" id="IPR036291">
    <property type="entry name" value="NAD(P)-bd_dom_sf"/>
</dbReference>
<gene>
    <name evidence="7" type="ORF">HQ945_05075</name>
</gene>
<reference evidence="7 8" key="1">
    <citation type="submission" date="2020-05" db="EMBL/GenBank/DDBJ databases">
        <authorList>
            <person name="Kim M.K."/>
        </authorList>
    </citation>
    <scope>NUCLEOTIDE SEQUENCE [LARGE SCALE GENOMIC DNA]</scope>
    <source>
        <strain evidence="7 8">BT25</strain>
    </source>
</reference>
<dbReference type="Proteomes" id="UP000550508">
    <property type="component" value="Unassembled WGS sequence"/>
</dbReference>
<dbReference type="SUPFAM" id="SSF51735">
    <property type="entry name" value="NAD(P)-binding Rossmann-fold domains"/>
    <property type="match status" value="1"/>
</dbReference>
<evidence type="ECO:0000313" key="8">
    <source>
        <dbReference type="Proteomes" id="UP000550508"/>
    </source>
</evidence>
<keyword evidence="8" id="KW-1185">Reference proteome</keyword>
<dbReference type="Pfam" id="PF01370">
    <property type="entry name" value="Epimerase"/>
    <property type="match status" value="1"/>
</dbReference>
<comment type="caution">
    <text evidence="7">The sequence shown here is derived from an EMBL/GenBank/DDBJ whole genome shotgun (WGS) entry which is preliminary data.</text>
</comment>
<comment type="pathway">
    <text evidence="1">Carbohydrate metabolism; galactose metabolism.</text>
</comment>
<dbReference type="RefSeq" id="WP_113279778.1">
    <property type="nucleotide sequence ID" value="NZ_CP088292.1"/>
</dbReference>
<dbReference type="PANTHER" id="PTHR43725">
    <property type="entry name" value="UDP-GLUCOSE 4-EPIMERASE"/>
    <property type="match status" value="1"/>
</dbReference>
<evidence type="ECO:0000256" key="5">
    <source>
        <dbReference type="ARBA" id="ARBA00033067"/>
    </source>
</evidence>
<proteinExistence type="inferred from homology"/>
<sequence>MARFVITGGTGFVGASLANALRALGHDAILASRGRHLHAESQYWVEYDLVDAATVANIVEAKPDGIFHLAWSTTPGSAENDPAADAKTNLGGLLALFQQVTAKLSVPVVFVSSGGTVYGKARTLPITEDHPLDPVSIYGITKLAAENYASRFWQLQGLDVRIARLSNPFGVSQSIAKLQGAATIFARQVVLGEKVTIWGDGSVVRDYIDVADSASALIGIMMAEVTDEHSIPTFNVGSGEGASLNELLRIIGDAAGREPNVSYVGGRAFDIPANILDISKIKKATGWQPRQNMKNSIQEMVQNLAERLDSQ</sequence>
<dbReference type="AlphaFoldDB" id="A0A849VPD5"/>
<comment type="similarity">
    <text evidence="2">Belongs to the NAD(P)-dependent epimerase/dehydratase family.</text>
</comment>
<evidence type="ECO:0000313" key="7">
    <source>
        <dbReference type="EMBL" id="NTS30619.1"/>
    </source>
</evidence>